<protein>
    <submittedName>
        <fullName evidence="2">CHAT domain-containing protein</fullName>
    </submittedName>
</protein>
<dbReference type="Pfam" id="PF12770">
    <property type="entry name" value="CHAT"/>
    <property type="match status" value="1"/>
</dbReference>
<organism evidence="2">
    <name type="scientific">Candidatus Kentrum sp. TC</name>
    <dbReference type="NCBI Taxonomy" id="2126339"/>
    <lineage>
        <taxon>Bacteria</taxon>
        <taxon>Pseudomonadati</taxon>
        <taxon>Pseudomonadota</taxon>
        <taxon>Gammaproteobacteria</taxon>
        <taxon>Candidatus Kentrum</taxon>
    </lineage>
</organism>
<feature type="domain" description="CHAT" evidence="1">
    <location>
        <begin position="448"/>
        <end position="768"/>
    </location>
</feature>
<name>A0A450YTC1_9GAMM</name>
<proteinExistence type="predicted"/>
<reference evidence="2" key="1">
    <citation type="submission" date="2019-02" db="EMBL/GenBank/DDBJ databases">
        <authorList>
            <person name="Gruber-Vodicka R. H."/>
            <person name="Seah K. B. B."/>
        </authorList>
    </citation>
    <scope>NUCLEOTIDE SEQUENCE</scope>
    <source>
        <strain evidence="2">BECK_BZ125</strain>
    </source>
</reference>
<dbReference type="AlphaFoldDB" id="A0A450YTC1"/>
<sequence length="770" mass="84416">MRIIEKGARFLLCGFFLCALTLSPGARGTERFAHGLAEGEAALAGGHSDAAEAILLPLLARVDNESDAARIGLVLGKLYLRARRSDEADAALAKASDGASCKTIDPGSRGVAAGNVGMCAAIADTKARVSLLRGDKERAIAGFGEALALARYADEPAILAAVQLNRLRFALKGPKDIRSVIREIDAAVGRMPPGPERLRLSLALGRLAAPWDLALAYRHLSAVIKGEAPRFGVQALVALAGAYRNQGRFREALILLDRAIHGLSEDPAAFLRLRLEFLRGMLLTALSRQTEAISAYRRALSHLEVVRSDLPVSDLDGRSLFQEIIGPLYRGMADLLLRRAARVMPEEAQNLRREAQESLDRLRFAELRDYFKNACAVTRDSFTKPSPGTATLYPVLLHDRIELLLGIGEIIHQASVPVDRPRVARSVRDLARSFRVRNGRISPYDYDLAGELYRWLIHPVMKWLRAADIDTLIYVPDDILRILPLSALWDGKRFLVERFKVVTAPGLSLIDSGPRPAGPLRAFVAGLSKPGPVVAKLPNWMATPFLRGSGDPMHTRGATMRGVSLRAAETARGDHGMPDDDLSRLKETLALPGVAEEIAAIAKLLPSDRVENETFHLRAVEEAFTQPYRIVHMATHGVFTGDSDRSFILTYDELLRINRIATLFQPKVFDEVPVELLTLSACQTAEGDDRSPLGLIGVAVQSGARSALGALWPVEDKATQKLLTAFYTHLQTPGANKVRALQQAQLELQGRKKYRHPLFWAPFILVGNWQ</sequence>
<evidence type="ECO:0000313" key="2">
    <source>
        <dbReference type="EMBL" id="VFK44808.1"/>
    </source>
</evidence>
<dbReference type="InterPro" id="IPR024983">
    <property type="entry name" value="CHAT_dom"/>
</dbReference>
<accession>A0A450YTC1</accession>
<dbReference type="EMBL" id="CAADFT010000040">
    <property type="protein sequence ID" value="VFK44808.1"/>
    <property type="molecule type" value="Genomic_DNA"/>
</dbReference>
<gene>
    <name evidence="2" type="ORF">BECKTC1821E_GA0114239_104015</name>
</gene>
<dbReference type="SUPFAM" id="SSF48452">
    <property type="entry name" value="TPR-like"/>
    <property type="match status" value="1"/>
</dbReference>
<evidence type="ECO:0000259" key="1">
    <source>
        <dbReference type="Pfam" id="PF12770"/>
    </source>
</evidence>
<dbReference type="Gene3D" id="1.25.40.10">
    <property type="entry name" value="Tetratricopeptide repeat domain"/>
    <property type="match status" value="1"/>
</dbReference>
<dbReference type="InterPro" id="IPR011990">
    <property type="entry name" value="TPR-like_helical_dom_sf"/>
</dbReference>